<dbReference type="SUPFAM" id="SSF53167">
    <property type="entry name" value="Purine and uridine phosphorylases"/>
    <property type="match status" value="1"/>
</dbReference>
<feature type="domain" description="Nucleoside phosphorylase" evidence="1">
    <location>
        <begin position="20"/>
        <end position="80"/>
    </location>
</feature>
<dbReference type="InterPro" id="IPR000845">
    <property type="entry name" value="Nucleoside_phosphorylase_d"/>
</dbReference>
<evidence type="ECO:0000313" key="3">
    <source>
        <dbReference type="Proteomes" id="UP000249239"/>
    </source>
</evidence>
<dbReference type="PANTHER" id="PTHR46832">
    <property type="entry name" value="5'-METHYLTHIOADENOSINE/S-ADENOSYLHOMOCYSTEINE NUCLEOSIDASE"/>
    <property type="match status" value="1"/>
</dbReference>
<comment type="caution">
    <text evidence="2">The sequence shown here is derived from an EMBL/GenBank/DDBJ whole genome shotgun (WGS) entry which is preliminary data.</text>
</comment>
<dbReference type="GO" id="GO:0005829">
    <property type="term" value="C:cytosol"/>
    <property type="evidence" value="ECO:0007669"/>
    <property type="project" value="TreeGrafter"/>
</dbReference>
<proteinExistence type="predicted"/>
<dbReference type="RefSeq" id="WP_111446988.1">
    <property type="nucleotide sequence ID" value="NZ_QKZK01000042.1"/>
</dbReference>
<dbReference type="GO" id="GO:0019284">
    <property type="term" value="P:L-methionine salvage from S-adenosylmethionine"/>
    <property type="evidence" value="ECO:0007669"/>
    <property type="project" value="TreeGrafter"/>
</dbReference>
<dbReference type="OrthoDB" id="9792278at2"/>
<dbReference type="PANTHER" id="PTHR46832:SF1">
    <property type="entry name" value="5'-METHYLTHIOADENOSINE_S-ADENOSYLHOMOCYSTEINE NUCLEOSIDASE"/>
    <property type="match status" value="1"/>
</dbReference>
<evidence type="ECO:0000259" key="1">
    <source>
        <dbReference type="Pfam" id="PF01048"/>
    </source>
</evidence>
<sequence>MKILILYAVAEELLPLDLPQHHITLAQSGVGKVNATITAFEAITQHNPDLVINIGTCGSVHHPVGSIHRCHTFIDRDMEKLKEFGLKSQLDFLNEITETPALNKWTFNSVCNTGDTFLTDADGTGDVFEMEAFAIASVCKHLSKTLVAIKYVTDVIGQNSVKHWQDKLADARVVLKREIEELLN</sequence>
<dbReference type="Pfam" id="PF01048">
    <property type="entry name" value="PNP_UDP_1"/>
    <property type="match status" value="1"/>
</dbReference>
<dbReference type="GO" id="GO:0008782">
    <property type="term" value="F:adenosylhomocysteine nucleosidase activity"/>
    <property type="evidence" value="ECO:0007669"/>
    <property type="project" value="TreeGrafter"/>
</dbReference>
<keyword evidence="3" id="KW-1185">Reference proteome</keyword>
<organism evidence="2 3">
    <name type="scientific">Breznakibacter xylanolyticus</name>
    <dbReference type="NCBI Taxonomy" id="990"/>
    <lineage>
        <taxon>Bacteria</taxon>
        <taxon>Pseudomonadati</taxon>
        <taxon>Bacteroidota</taxon>
        <taxon>Bacteroidia</taxon>
        <taxon>Marinilabiliales</taxon>
        <taxon>Marinilabiliaceae</taxon>
        <taxon>Breznakibacter</taxon>
    </lineage>
</organism>
<dbReference type="EMBL" id="QKZK01000042">
    <property type="protein sequence ID" value="PZX11240.1"/>
    <property type="molecule type" value="Genomic_DNA"/>
</dbReference>
<reference evidence="2 3" key="1">
    <citation type="submission" date="2018-06" db="EMBL/GenBank/DDBJ databases">
        <title>Genomic Encyclopedia of Archaeal and Bacterial Type Strains, Phase II (KMG-II): from individual species to whole genera.</title>
        <authorList>
            <person name="Goeker M."/>
        </authorList>
    </citation>
    <scope>NUCLEOTIDE SEQUENCE [LARGE SCALE GENOMIC DNA]</scope>
    <source>
        <strain evidence="2 3">DSM 6779</strain>
    </source>
</reference>
<name>A0A2W7MTV4_9BACT</name>
<dbReference type="GO" id="GO:0008930">
    <property type="term" value="F:methylthioadenosine nucleosidase activity"/>
    <property type="evidence" value="ECO:0007669"/>
    <property type="project" value="TreeGrafter"/>
</dbReference>
<gene>
    <name evidence="2" type="ORF">LX69_03195</name>
</gene>
<dbReference type="Gene3D" id="3.40.50.1580">
    <property type="entry name" value="Nucleoside phosphorylase domain"/>
    <property type="match status" value="1"/>
</dbReference>
<dbReference type="InterPro" id="IPR035994">
    <property type="entry name" value="Nucleoside_phosphorylase_sf"/>
</dbReference>
<dbReference type="Proteomes" id="UP000249239">
    <property type="component" value="Unassembled WGS sequence"/>
</dbReference>
<dbReference type="GO" id="GO:0009116">
    <property type="term" value="P:nucleoside metabolic process"/>
    <property type="evidence" value="ECO:0007669"/>
    <property type="project" value="InterPro"/>
</dbReference>
<accession>A0A2W7MTV4</accession>
<dbReference type="AlphaFoldDB" id="A0A2W7MTV4"/>
<evidence type="ECO:0000313" key="2">
    <source>
        <dbReference type="EMBL" id="PZX11240.1"/>
    </source>
</evidence>
<protein>
    <submittedName>
        <fullName evidence="2">Adenosylhomocysteine nucleosidase</fullName>
    </submittedName>
</protein>